<dbReference type="EMBL" id="JAROYP010000001">
    <property type="protein sequence ID" value="MDH5159533.1"/>
    <property type="molecule type" value="Genomic_DNA"/>
</dbReference>
<dbReference type="AlphaFoldDB" id="A0AAW6SQI7"/>
<evidence type="ECO:0000313" key="1">
    <source>
        <dbReference type="EMBL" id="MDH5159533.1"/>
    </source>
</evidence>
<name>A0AAW6SQI7_9BACI</name>
<gene>
    <name evidence="1" type="ORF">P5X88_01215</name>
</gene>
<comment type="caution">
    <text evidence="1">The sequence shown here is derived from an EMBL/GenBank/DDBJ whole genome shotgun (WGS) entry which is preliminary data.</text>
</comment>
<dbReference type="Proteomes" id="UP001159179">
    <property type="component" value="Unassembled WGS sequence"/>
</dbReference>
<accession>A0AAW6SQI7</accession>
<organism evidence="1 2">
    <name type="scientific">Heyndrickxia oleronia</name>
    <dbReference type="NCBI Taxonomy" id="38875"/>
    <lineage>
        <taxon>Bacteria</taxon>
        <taxon>Bacillati</taxon>
        <taxon>Bacillota</taxon>
        <taxon>Bacilli</taxon>
        <taxon>Bacillales</taxon>
        <taxon>Bacillaceae</taxon>
        <taxon>Heyndrickxia</taxon>
    </lineage>
</organism>
<protein>
    <submittedName>
        <fullName evidence="1">Uncharacterized protein</fullName>
    </submittedName>
</protein>
<reference evidence="1" key="1">
    <citation type="submission" date="2023-03" db="EMBL/GenBank/DDBJ databases">
        <title>Bacterial isolates from washroom surfaces on a university campus.</title>
        <authorList>
            <person name="Holman D.B."/>
            <person name="Gzyl K.E."/>
            <person name="Taheri A.E."/>
        </authorList>
    </citation>
    <scope>NUCLEOTIDE SEQUENCE</scope>
    <source>
        <strain evidence="1">RD03</strain>
    </source>
</reference>
<evidence type="ECO:0000313" key="2">
    <source>
        <dbReference type="Proteomes" id="UP001159179"/>
    </source>
</evidence>
<sequence>MLLTPLGTIKVFVNNKEVEFTAIKLDNLELLCPHVNGRYLIQFEYKKEFKIQEIKCCIPSIDVKGEIESGERLEAISFYKNDIKLTIGVEGEFTDYPKYIDFSGDYLSNGIQYEVFQTTASRKFNFGVCWIQPCTKENDTQTWFGADPNLMP</sequence>
<proteinExistence type="predicted"/>
<dbReference type="RefSeq" id="WP_280615445.1">
    <property type="nucleotide sequence ID" value="NZ_JAROYP010000001.1"/>
</dbReference>